<keyword evidence="4" id="KW-1185">Reference proteome</keyword>
<gene>
    <name evidence="3" type="ORF">PEVE_00032569</name>
</gene>
<proteinExistence type="predicted"/>
<dbReference type="PANTHER" id="PTHR33309:SF3">
    <property type="entry name" value="CCHC-TYPE DOMAIN-CONTAINING PROTEIN"/>
    <property type="match status" value="1"/>
</dbReference>
<feature type="region of interest" description="Disordered" evidence="1">
    <location>
        <begin position="1"/>
        <end position="25"/>
    </location>
</feature>
<evidence type="ECO:0000313" key="4">
    <source>
        <dbReference type="Proteomes" id="UP001159427"/>
    </source>
</evidence>
<evidence type="ECO:0000256" key="1">
    <source>
        <dbReference type="SAM" id="MobiDB-lite"/>
    </source>
</evidence>
<feature type="region of interest" description="Disordered" evidence="1">
    <location>
        <begin position="586"/>
        <end position="608"/>
    </location>
</feature>
<dbReference type="Proteomes" id="UP001159427">
    <property type="component" value="Unassembled WGS sequence"/>
</dbReference>
<dbReference type="InterPro" id="IPR049012">
    <property type="entry name" value="Mutator_transp_dom"/>
</dbReference>
<dbReference type="Pfam" id="PF20700">
    <property type="entry name" value="Mutator"/>
    <property type="match status" value="1"/>
</dbReference>
<protein>
    <recommendedName>
        <fullName evidence="2">Mutator-like transposase domain-containing protein</fullName>
    </recommendedName>
</protein>
<feature type="domain" description="Mutator-like transposase" evidence="2">
    <location>
        <begin position="89"/>
        <end position="447"/>
    </location>
</feature>
<reference evidence="3 4" key="1">
    <citation type="submission" date="2022-05" db="EMBL/GenBank/DDBJ databases">
        <authorList>
            <consortium name="Genoscope - CEA"/>
            <person name="William W."/>
        </authorList>
    </citation>
    <scope>NUCLEOTIDE SEQUENCE [LARGE SCALE GENOMIC DNA]</scope>
</reference>
<sequence>MPKFSSQRRKKRKFHGNRFTSKQRVHDEEIVALESTSSGSGASSLHCLKEAEECSASYQKLVTNTQEEKPKPEVDDQISEKNSPAITGLRFCDMEVLSSVFAQLRCGDCGNFSLLLMEDNTKRKGCASTLRLLCEHCGWKHSFCTSKKQGKSYEVNRRLVYGMRTIGKGYAGARKFCAIMNMPPPPTEKAFIFNSRVIGRHVKEIAKESMKKAGQDIYAFKNQCTASEAGPFNCGVSCDGTWQKRGYSSRNGCVTVISMDTGRVLDVEALSQGCKQCERREHLDKTSLEYQTWRAEHTKCKANFRGSAPAMEPEGAELIFQRSVELHNLRYTEFYGDGDSKSFSRVKGVYEDAGIEMEKKECIGHVQKRVGTALRKLKRENPGLGGKGKLTDSQIDKLQNYYGIAIRSNVGDLAGMKKAIHASLMHCASTEARPLHDHCPTGSASWCRYQQDKANGTKLYKHGPGLPLEVIAKLKPEYIRLSEDSLLEKCLHGKTQNQNESLNGMIWQRVPKEVYVGRETLELGLYDAVSHFNIGAVTVIKLFQGLNIPPGKYTEEGCKLQDQLRVDGAEYKNKASTKKRRKVIRGLKKRKDDKNKQREGVNYASGQF</sequence>
<dbReference type="PANTHER" id="PTHR33309">
    <property type="entry name" value="KERATIN, ULTRA HIGH-SULFUR MATRIX PROTEIN-LIKE"/>
    <property type="match status" value="1"/>
</dbReference>
<name>A0ABN8MGZ6_9CNID</name>
<comment type="caution">
    <text evidence="3">The sequence shown here is derived from an EMBL/GenBank/DDBJ whole genome shotgun (WGS) entry which is preliminary data.</text>
</comment>
<dbReference type="EMBL" id="CALNXI010000476">
    <property type="protein sequence ID" value="CAH3027855.1"/>
    <property type="molecule type" value="Genomic_DNA"/>
</dbReference>
<evidence type="ECO:0000313" key="3">
    <source>
        <dbReference type="EMBL" id="CAH3027855.1"/>
    </source>
</evidence>
<evidence type="ECO:0000259" key="2">
    <source>
        <dbReference type="Pfam" id="PF20700"/>
    </source>
</evidence>
<accession>A0ABN8MGZ6</accession>
<feature type="compositionally biased region" description="Basic and acidic residues" evidence="1">
    <location>
        <begin position="590"/>
        <end position="599"/>
    </location>
</feature>
<feature type="compositionally biased region" description="Basic residues" evidence="1">
    <location>
        <begin position="1"/>
        <end position="16"/>
    </location>
</feature>
<organism evidence="3 4">
    <name type="scientific">Porites evermanni</name>
    <dbReference type="NCBI Taxonomy" id="104178"/>
    <lineage>
        <taxon>Eukaryota</taxon>
        <taxon>Metazoa</taxon>
        <taxon>Cnidaria</taxon>
        <taxon>Anthozoa</taxon>
        <taxon>Hexacorallia</taxon>
        <taxon>Scleractinia</taxon>
        <taxon>Fungiina</taxon>
        <taxon>Poritidae</taxon>
        <taxon>Porites</taxon>
    </lineage>
</organism>